<dbReference type="Pfam" id="PF02729">
    <property type="entry name" value="OTCace_N"/>
    <property type="match status" value="1"/>
</dbReference>
<proteinExistence type="inferred from homology"/>
<feature type="domain" description="Aspartate/ornithine carbamoyltransferase carbamoyl-P binding" evidence="9">
    <location>
        <begin position="29"/>
        <end position="169"/>
    </location>
</feature>
<dbReference type="GO" id="GO:0019240">
    <property type="term" value="P:citrulline biosynthetic process"/>
    <property type="evidence" value="ECO:0007669"/>
    <property type="project" value="TreeGrafter"/>
</dbReference>
<dbReference type="SUPFAM" id="SSF53671">
    <property type="entry name" value="Aspartate/ornithine carbamoyltransferase"/>
    <property type="match status" value="1"/>
</dbReference>
<dbReference type="EC" id="2.1.3.3" evidence="2 5"/>
<evidence type="ECO:0000256" key="5">
    <source>
        <dbReference type="NCBIfam" id="TIGR00658"/>
    </source>
</evidence>
<evidence type="ECO:0000313" key="10">
    <source>
        <dbReference type="EMBL" id="CAA9583731.1"/>
    </source>
</evidence>
<evidence type="ECO:0000256" key="6">
    <source>
        <dbReference type="RuleBase" id="RU003634"/>
    </source>
</evidence>
<protein>
    <recommendedName>
        <fullName evidence="2 5">Ornithine carbamoyltransferase</fullName>
        <ecNumber evidence="2 5">2.1.3.3</ecNumber>
    </recommendedName>
</protein>
<accession>A0A6J4VQ68</accession>
<dbReference type="NCBIfam" id="TIGR00658">
    <property type="entry name" value="orni_carb_tr"/>
    <property type="match status" value="1"/>
</dbReference>
<gene>
    <name evidence="10" type="ORF">AVDCRST_MAG59-5193</name>
</gene>
<dbReference type="GO" id="GO:0042450">
    <property type="term" value="P:L-arginine biosynthetic process via ornithine"/>
    <property type="evidence" value="ECO:0007669"/>
    <property type="project" value="UniProtKB-UniRule"/>
</dbReference>
<dbReference type="GO" id="GO:0004585">
    <property type="term" value="F:ornithine carbamoyltransferase activity"/>
    <property type="evidence" value="ECO:0007669"/>
    <property type="project" value="UniProtKB-UniRule"/>
</dbReference>
<keyword evidence="3 6" id="KW-0808">Transferase</keyword>
<dbReference type="GO" id="GO:0016597">
    <property type="term" value="F:amino acid binding"/>
    <property type="evidence" value="ECO:0007669"/>
    <property type="project" value="InterPro"/>
</dbReference>
<evidence type="ECO:0000256" key="1">
    <source>
        <dbReference type="ARBA" id="ARBA00007805"/>
    </source>
</evidence>
<dbReference type="InterPro" id="IPR036901">
    <property type="entry name" value="Asp/Orn_carbamoylTrfase_sf"/>
</dbReference>
<comment type="similarity">
    <text evidence="1">Belongs to the aspartate/ornithine carbamoyltransferase superfamily. OTCase family.</text>
</comment>
<evidence type="ECO:0000259" key="8">
    <source>
        <dbReference type="Pfam" id="PF00185"/>
    </source>
</evidence>
<feature type="domain" description="Aspartate/ornithine carbamoyltransferase Asp/Orn-binding" evidence="8">
    <location>
        <begin position="175"/>
        <end position="328"/>
    </location>
</feature>
<dbReference type="PANTHER" id="PTHR45753:SF3">
    <property type="entry name" value="ORNITHINE TRANSCARBAMYLASE, MITOCHONDRIAL"/>
    <property type="match status" value="1"/>
</dbReference>
<dbReference type="EMBL" id="CADCWF010000365">
    <property type="protein sequence ID" value="CAA9583731.1"/>
    <property type="molecule type" value="Genomic_DNA"/>
</dbReference>
<feature type="region of interest" description="Disordered" evidence="7">
    <location>
        <begin position="1"/>
        <end position="21"/>
    </location>
</feature>
<dbReference type="PRINTS" id="PR00102">
    <property type="entry name" value="OTCASE"/>
</dbReference>
<dbReference type="NCBIfam" id="NF001986">
    <property type="entry name" value="PRK00779.1"/>
    <property type="match status" value="1"/>
</dbReference>
<dbReference type="PANTHER" id="PTHR45753">
    <property type="entry name" value="ORNITHINE CARBAMOYLTRANSFERASE, MITOCHONDRIAL"/>
    <property type="match status" value="1"/>
</dbReference>
<comment type="catalytic activity">
    <reaction evidence="4">
        <text>carbamoyl phosphate + L-ornithine = L-citrulline + phosphate + H(+)</text>
        <dbReference type="Rhea" id="RHEA:19513"/>
        <dbReference type="ChEBI" id="CHEBI:15378"/>
        <dbReference type="ChEBI" id="CHEBI:43474"/>
        <dbReference type="ChEBI" id="CHEBI:46911"/>
        <dbReference type="ChEBI" id="CHEBI:57743"/>
        <dbReference type="ChEBI" id="CHEBI:58228"/>
        <dbReference type="EC" id="2.1.3.3"/>
    </reaction>
</comment>
<evidence type="ECO:0000256" key="4">
    <source>
        <dbReference type="ARBA" id="ARBA00048772"/>
    </source>
</evidence>
<evidence type="ECO:0000259" key="9">
    <source>
        <dbReference type="Pfam" id="PF02729"/>
    </source>
</evidence>
<dbReference type="Gene3D" id="3.40.50.1370">
    <property type="entry name" value="Aspartate/ornithine carbamoyltransferase"/>
    <property type="match status" value="2"/>
</dbReference>
<dbReference type="FunFam" id="3.40.50.1370:FF:000008">
    <property type="entry name" value="Ornithine carbamoyltransferase"/>
    <property type="match status" value="1"/>
</dbReference>
<dbReference type="InterPro" id="IPR006131">
    <property type="entry name" value="Asp_carbamoyltransf_Asp/Orn-bd"/>
</dbReference>
<sequence>MGGRGGTGVREHGGAALPPAVDAGRLRGRSVLSDLDLSAADVADLLDTGARLKAMRLRHEPHPFLAGKTLGLIFQHPSTRTRNAFQAGMEQLGGHATFLGASESQMTRGETIADTARIMSRYVDAVAARFARHEEMEEFAASASVPVYNALSERFHPIEALSDLLALRERFEDLKGVKLAYLGDGNNVCHSLLVSGATAGLHVAVAAPPEHRPDPAIVAAAEARAAGPGGRVEITDDPFAAAAGADAVYTDVHESMGEPTDDAKKASLAPYKVTEAIMAVTRPGGVFMHCLPMRRGEEVEEAVADGPRSIVFEQAEHRLHMHKAMLLLTLG</sequence>
<evidence type="ECO:0000256" key="7">
    <source>
        <dbReference type="SAM" id="MobiDB-lite"/>
    </source>
</evidence>
<name>A0A6J4VQ68_9BACT</name>
<dbReference type="AlphaFoldDB" id="A0A6J4VQ68"/>
<dbReference type="InterPro" id="IPR006132">
    <property type="entry name" value="Asp/Orn_carbamoyltranf_P-bd"/>
</dbReference>
<dbReference type="PRINTS" id="PR00100">
    <property type="entry name" value="AOTCASE"/>
</dbReference>
<reference evidence="10" key="1">
    <citation type="submission" date="2020-02" db="EMBL/GenBank/DDBJ databases">
        <authorList>
            <person name="Meier V. D."/>
        </authorList>
    </citation>
    <scope>NUCLEOTIDE SEQUENCE</scope>
    <source>
        <strain evidence="10">AVDCRST_MAG59</strain>
    </source>
</reference>
<dbReference type="InterPro" id="IPR006130">
    <property type="entry name" value="Asp/Orn_carbamoylTrfase"/>
</dbReference>
<evidence type="ECO:0000256" key="3">
    <source>
        <dbReference type="ARBA" id="ARBA00022679"/>
    </source>
</evidence>
<organism evidence="10">
    <name type="scientific">uncultured Thermomicrobiales bacterium</name>
    <dbReference type="NCBI Taxonomy" id="1645740"/>
    <lineage>
        <taxon>Bacteria</taxon>
        <taxon>Pseudomonadati</taxon>
        <taxon>Thermomicrobiota</taxon>
        <taxon>Thermomicrobia</taxon>
        <taxon>Thermomicrobiales</taxon>
        <taxon>environmental samples</taxon>
    </lineage>
</organism>
<dbReference type="InterPro" id="IPR002292">
    <property type="entry name" value="Orn/put_carbamltrans"/>
</dbReference>
<dbReference type="Pfam" id="PF00185">
    <property type="entry name" value="OTCace"/>
    <property type="match status" value="1"/>
</dbReference>
<evidence type="ECO:0000256" key="2">
    <source>
        <dbReference type="ARBA" id="ARBA00013007"/>
    </source>
</evidence>